<proteinExistence type="predicted"/>
<dbReference type="EMBL" id="MPUH01001482">
    <property type="protein sequence ID" value="OMJ67519.1"/>
    <property type="molecule type" value="Genomic_DNA"/>
</dbReference>
<dbReference type="AlphaFoldDB" id="A0A1R2ASM3"/>
<keyword evidence="1" id="KW-0732">Signal</keyword>
<evidence type="ECO:0000313" key="2">
    <source>
        <dbReference type="EMBL" id="OMJ67519.1"/>
    </source>
</evidence>
<gene>
    <name evidence="2" type="ORF">SteCoe_35298</name>
</gene>
<name>A0A1R2ASM3_9CILI</name>
<organism evidence="2 3">
    <name type="scientific">Stentor coeruleus</name>
    <dbReference type="NCBI Taxonomy" id="5963"/>
    <lineage>
        <taxon>Eukaryota</taxon>
        <taxon>Sar</taxon>
        <taxon>Alveolata</taxon>
        <taxon>Ciliophora</taxon>
        <taxon>Postciliodesmatophora</taxon>
        <taxon>Heterotrichea</taxon>
        <taxon>Heterotrichida</taxon>
        <taxon>Stentoridae</taxon>
        <taxon>Stentor</taxon>
    </lineage>
</organism>
<evidence type="ECO:0000313" key="3">
    <source>
        <dbReference type="Proteomes" id="UP000187209"/>
    </source>
</evidence>
<protein>
    <submittedName>
        <fullName evidence="2">Uncharacterized protein</fullName>
    </submittedName>
</protein>
<dbReference type="Proteomes" id="UP000187209">
    <property type="component" value="Unassembled WGS sequence"/>
</dbReference>
<accession>A0A1R2ASM3</accession>
<evidence type="ECO:0000256" key="1">
    <source>
        <dbReference type="SAM" id="SignalP"/>
    </source>
</evidence>
<reference evidence="2 3" key="1">
    <citation type="submission" date="2016-11" db="EMBL/GenBank/DDBJ databases">
        <title>The macronuclear genome of Stentor coeruleus: a giant cell with tiny introns.</title>
        <authorList>
            <person name="Slabodnick M."/>
            <person name="Ruby J.G."/>
            <person name="Reiff S.B."/>
            <person name="Swart E.C."/>
            <person name="Gosai S."/>
            <person name="Prabakaran S."/>
            <person name="Witkowska E."/>
            <person name="Larue G.E."/>
            <person name="Fisher S."/>
            <person name="Freeman R.M."/>
            <person name="Gunawardena J."/>
            <person name="Chu W."/>
            <person name="Stover N.A."/>
            <person name="Gregory B.D."/>
            <person name="Nowacki M."/>
            <person name="Derisi J."/>
            <person name="Roy S.W."/>
            <person name="Marshall W.F."/>
            <person name="Sood P."/>
        </authorList>
    </citation>
    <scope>NUCLEOTIDE SEQUENCE [LARGE SCALE GENOMIC DNA]</scope>
    <source>
        <strain evidence="2">WM001</strain>
    </source>
</reference>
<feature type="chain" id="PRO_5013159033" evidence="1">
    <location>
        <begin position="19"/>
        <end position="178"/>
    </location>
</feature>
<sequence length="178" mass="20255">MVSKLFLILLPLLIMSQGFDNSGSVNKNTGSDQALINCLTDSKVVESIIFRTLDSLASGVYISKSFEYLSKFWGILSRWYTVCGETFSNKPDGIDEEFPIVDWVFSFNNGIFNIDEIDYPQKNVLENREYENCMYAVDGLAKRISEVKSAIELEDRQNVADILYSFKDFKETLKSSCT</sequence>
<keyword evidence="3" id="KW-1185">Reference proteome</keyword>
<feature type="signal peptide" evidence="1">
    <location>
        <begin position="1"/>
        <end position="18"/>
    </location>
</feature>
<comment type="caution">
    <text evidence="2">The sequence shown here is derived from an EMBL/GenBank/DDBJ whole genome shotgun (WGS) entry which is preliminary data.</text>
</comment>